<dbReference type="Proteomes" id="UP000284277">
    <property type="component" value="Unassembled WGS sequence"/>
</dbReference>
<dbReference type="AlphaFoldDB" id="A0A419TCH8"/>
<sequence length="153" mass="18329">MVNYILKLEANLKNKMIFAVEYQSKDIALILFEDHHRPGELMWDFHFLYPNYYASETEWYDNRNLISALILSLDREITDQELKDDLVCLADSIIEYKPAVNTKVTFHYDPKVNQYYCERDGHREQFLQYMLSLCENKETINLDEESFNHLTQS</sequence>
<reference evidence="1 2" key="1">
    <citation type="submission" date="2016-08" db="EMBL/GenBank/DDBJ databases">
        <title>A new outlook on sporulation: Clostridium algidixylanolyticum.</title>
        <authorList>
            <person name="Poppleton D.I."/>
            <person name="Gribaldo S."/>
        </authorList>
    </citation>
    <scope>NUCLEOTIDE SEQUENCE [LARGE SCALE GENOMIC DNA]</scope>
    <source>
        <strain evidence="1 2">SPL73</strain>
    </source>
</reference>
<comment type="caution">
    <text evidence="1">The sequence shown here is derived from an EMBL/GenBank/DDBJ whole genome shotgun (WGS) entry which is preliminary data.</text>
</comment>
<accession>A0A419TCH8</accession>
<protein>
    <submittedName>
        <fullName evidence="1">Uncharacterized protein</fullName>
    </submittedName>
</protein>
<evidence type="ECO:0000313" key="2">
    <source>
        <dbReference type="Proteomes" id="UP000284277"/>
    </source>
</evidence>
<gene>
    <name evidence="1" type="ORF">BET01_02170</name>
</gene>
<organism evidence="1 2">
    <name type="scientific">Lacrimispora algidixylanolytica</name>
    <dbReference type="NCBI Taxonomy" id="94868"/>
    <lineage>
        <taxon>Bacteria</taxon>
        <taxon>Bacillati</taxon>
        <taxon>Bacillota</taxon>
        <taxon>Clostridia</taxon>
        <taxon>Lachnospirales</taxon>
        <taxon>Lachnospiraceae</taxon>
        <taxon>Lacrimispora</taxon>
    </lineage>
</organism>
<proteinExistence type="predicted"/>
<dbReference type="EMBL" id="MCIA01000001">
    <property type="protein sequence ID" value="RKD35168.1"/>
    <property type="molecule type" value="Genomic_DNA"/>
</dbReference>
<evidence type="ECO:0000313" key="1">
    <source>
        <dbReference type="EMBL" id="RKD35168.1"/>
    </source>
</evidence>
<dbReference type="RefSeq" id="WP_120195109.1">
    <property type="nucleotide sequence ID" value="NZ_MCIA01000001.1"/>
</dbReference>
<keyword evidence="2" id="KW-1185">Reference proteome</keyword>
<dbReference type="OrthoDB" id="2082756at2"/>
<name>A0A419TCH8_9FIRM</name>